<accession>A0A9N9BC56</accession>
<evidence type="ECO:0000313" key="2">
    <source>
        <dbReference type="Proteomes" id="UP000789375"/>
    </source>
</evidence>
<protein>
    <submittedName>
        <fullName evidence="1">2385_t:CDS:1</fullName>
    </submittedName>
</protein>
<name>A0A9N9BC56_FUNMO</name>
<dbReference type="AlphaFoldDB" id="A0A9N9BC56"/>
<comment type="caution">
    <text evidence="1">The sequence shown here is derived from an EMBL/GenBank/DDBJ whole genome shotgun (WGS) entry which is preliminary data.</text>
</comment>
<dbReference type="EMBL" id="CAJVPP010001532">
    <property type="protein sequence ID" value="CAG8560762.1"/>
    <property type="molecule type" value="Genomic_DNA"/>
</dbReference>
<reference evidence="1" key="1">
    <citation type="submission" date="2021-06" db="EMBL/GenBank/DDBJ databases">
        <authorList>
            <person name="Kallberg Y."/>
            <person name="Tangrot J."/>
            <person name="Rosling A."/>
        </authorList>
    </citation>
    <scope>NUCLEOTIDE SEQUENCE</scope>
    <source>
        <strain evidence="1">87-6 pot B 2015</strain>
    </source>
</reference>
<dbReference type="Proteomes" id="UP000789375">
    <property type="component" value="Unassembled WGS sequence"/>
</dbReference>
<gene>
    <name evidence="1" type="ORF">FMOSSE_LOCUS6948</name>
</gene>
<sequence length="59" mass="6866">MSPDDGQVPQQPRFEVILYKSKTNKFGVDYIKSPEMPKIIKMCKKHFTKHPVQANSNFI</sequence>
<keyword evidence="2" id="KW-1185">Reference proteome</keyword>
<proteinExistence type="predicted"/>
<evidence type="ECO:0000313" key="1">
    <source>
        <dbReference type="EMBL" id="CAG8560762.1"/>
    </source>
</evidence>
<organism evidence="1 2">
    <name type="scientific">Funneliformis mosseae</name>
    <name type="common">Endomycorrhizal fungus</name>
    <name type="synonym">Glomus mosseae</name>
    <dbReference type="NCBI Taxonomy" id="27381"/>
    <lineage>
        <taxon>Eukaryota</taxon>
        <taxon>Fungi</taxon>
        <taxon>Fungi incertae sedis</taxon>
        <taxon>Mucoromycota</taxon>
        <taxon>Glomeromycotina</taxon>
        <taxon>Glomeromycetes</taxon>
        <taxon>Glomerales</taxon>
        <taxon>Glomeraceae</taxon>
        <taxon>Funneliformis</taxon>
    </lineage>
</organism>